<organism evidence="16 17">
    <name type="scientific">Macrostomum lignano</name>
    <dbReference type="NCBI Taxonomy" id="282301"/>
    <lineage>
        <taxon>Eukaryota</taxon>
        <taxon>Metazoa</taxon>
        <taxon>Spiralia</taxon>
        <taxon>Lophotrochozoa</taxon>
        <taxon>Platyhelminthes</taxon>
        <taxon>Rhabditophora</taxon>
        <taxon>Macrostomorpha</taxon>
        <taxon>Macrostomida</taxon>
        <taxon>Macrostomidae</taxon>
        <taxon>Macrostomum</taxon>
    </lineage>
</organism>
<dbReference type="InterPro" id="IPR015919">
    <property type="entry name" value="Cadherin-like_sf"/>
</dbReference>
<dbReference type="Gene3D" id="2.60.120.200">
    <property type="match status" value="2"/>
</dbReference>
<dbReference type="SUPFAM" id="SSF49313">
    <property type="entry name" value="Cadherin-like"/>
    <property type="match status" value="9"/>
</dbReference>
<dbReference type="PROSITE" id="PS50268">
    <property type="entry name" value="CADHERIN_2"/>
    <property type="match status" value="10"/>
</dbReference>
<feature type="signal peptide" evidence="13">
    <location>
        <begin position="1"/>
        <end position="30"/>
    </location>
</feature>
<feature type="compositionally biased region" description="Low complexity" evidence="12">
    <location>
        <begin position="2013"/>
        <end position="2024"/>
    </location>
</feature>
<dbReference type="GO" id="GO:0016342">
    <property type="term" value="C:catenin complex"/>
    <property type="evidence" value="ECO:0007669"/>
    <property type="project" value="TreeGrafter"/>
</dbReference>
<dbReference type="GO" id="GO:0007156">
    <property type="term" value="P:homophilic cell adhesion via plasma membrane adhesion molecules"/>
    <property type="evidence" value="ECO:0007669"/>
    <property type="project" value="InterPro"/>
</dbReference>
<dbReference type="CDD" id="cd00110">
    <property type="entry name" value="LamG"/>
    <property type="match status" value="1"/>
</dbReference>
<dbReference type="GO" id="GO:0045296">
    <property type="term" value="F:cadherin binding"/>
    <property type="evidence" value="ECO:0007669"/>
    <property type="project" value="TreeGrafter"/>
</dbReference>
<dbReference type="GO" id="GO:0016339">
    <property type="term" value="P:calcium-dependent cell-cell adhesion via plasma membrane cell adhesion molecules"/>
    <property type="evidence" value="ECO:0007669"/>
    <property type="project" value="TreeGrafter"/>
</dbReference>
<dbReference type="WBParaSite" id="maker-uti_cns_0047326-snap-gene-0.14-mRNA-1">
    <property type="protein sequence ID" value="maker-uti_cns_0047326-snap-gene-0.14-mRNA-1"/>
    <property type="gene ID" value="maker-uti_cns_0047326-snap-gene-0.14"/>
</dbReference>
<accession>A0A1I8JED7</accession>
<dbReference type="GO" id="GO:0008013">
    <property type="term" value="F:beta-catenin binding"/>
    <property type="evidence" value="ECO:0007669"/>
    <property type="project" value="TreeGrafter"/>
</dbReference>
<dbReference type="InterPro" id="IPR039808">
    <property type="entry name" value="Cadherin"/>
</dbReference>
<dbReference type="GO" id="GO:0000902">
    <property type="term" value="P:cell morphogenesis"/>
    <property type="evidence" value="ECO:0007669"/>
    <property type="project" value="TreeGrafter"/>
</dbReference>
<dbReference type="SMART" id="SM00112">
    <property type="entry name" value="CA"/>
    <property type="match status" value="9"/>
</dbReference>
<evidence type="ECO:0000256" key="10">
    <source>
        <dbReference type="RuleBase" id="RU003318"/>
    </source>
</evidence>
<feature type="domain" description="Cadherin" evidence="15">
    <location>
        <begin position="654"/>
        <end position="742"/>
    </location>
</feature>
<dbReference type="GO" id="GO:0034332">
    <property type="term" value="P:adherens junction organization"/>
    <property type="evidence" value="ECO:0007669"/>
    <property type="project" value="TreeGrafter"/>
</dbReference>
<feature type="domain" description="Cadherin" evidence="15">
    <location>
        <begin position="754"/>
        <end position="848"/>
    </location>
</feature>
<feature type="domain" description="Cadherin" evidence="15">
    <location>
        <begin position="1165"/>
        <end position="1274"/>
    </location>
</feature>
<feature type="chain" id="PRO_5009321662" evidence="13">
    <location>
        <begin position="31"/>
        <end position="2024"/>
    </location>
</feature>
<comment type="function">
    <text evidence="11">Cadherins are calcium-dependent cell adhesion proteins.</text>
</comment>
<keyword evidence="3 13" id="KW-0732">Signal</keyword>
<dbReference type="InterPro" id="IPR027397">
    <property type="entry name" value="Catenin-bd_sf"/>
</dbReference>
<keyword evidence="10" id="KW-0130">Cell adhesion</keyword>
<dbReference type="CDD" id="cd11304">
    <property type="entry name" value="Cadherin_repeat"/>
    <property type="match status" value="8"/>
</dbReference>
<evidence type="ECO:0000256" key="5">
    <source>
        <dbReference type="ARBA" id="ARBA00022837"/>
    </source>
</evidence>
<dbReference type="GO" id="GO:0005912">
    <property type="term" value="C:adherens junction"/>
    <property type="evidence" value="ECO:0007669"/>
    <property type="project" value="TreeGrafter"/>
</dbReference>
<sequence length="2024" mass="221792">MAVGSHPSAVKRHLFLLFVTILASGHLAVASSSTPASPEQKSAVDSVRLELPHNTRVGAKLYRNAPWLFGVELNNIIDGSHEWFSLVKDKGDHHLQLNGYIHRLAGQVLQLQLLSSKTRQLAKKLYIFISGSASPDQNESPVLKYLSAEERQTEPPVKTQPEPQSEEEMKAETKPEPNLPYMLPQFPIIPVRNKGQARPAKTDDEYLNRVKRQASPRTVFRAIESASPGSSLFDVVSTPSSRERYIFMVPAPHELEMDPVTSKVVLKLDEQLSFADKPSILFSVIVATANFRGIYRVLDCELQVQKAPSLSPVISKYTDMAWTVLYREVNTLDGAMTYRMDAKVPSGEAANLTYEFIPGMEGRAEGRFRVVPDLGLLVTKENEVFPSRKFYDMGVRAVNLNSSSPLTKYGYAFVRVFTTFQPPIFSEDYYHFYLNEETEPTTRIGQIRCMSINNMWTTVTLTSRMRPNVAAALSMDSNGTVYSRARFDYDVPSNTKMWFFTVICTENATSPSPRSSEVEVAVQLVDINDNRPFFYIDYYVKPTLTPESTPVNTEVYRISAIDSDSPVYSLLEYTLSGTNSDYFNVSRDMETNEAVITLIKPMDYESLPKGRKQYSFTISVSDGVSGPSRRATSTVVIGVQNVNDNAPLVKNFTSVLDKNAPAATSSQYPSATNSLFAINQVTGMVSVSTTTLMDQRSTSYILPFRAIDDGTCEGCPAGTQLTSEIGYLTLNVVDYTAVAPVFTNCPRSSVNYTDDAAAGTTLMTVVFSLDQTVSPDYRYFSIESDTGIIRTAAAPSFFDKEGNQTQFELQVNASDSFQSSITGVIGPNAKTLRLSVSVKDINDNPPFFPRSSYAFSVREDVPIDYSVGIINATDPDVDDTLRYSIESGDPKYEFMSIVNTGEIRVAKELDFHVTSFYQLIFTVTDGRNTGKTTVNVTIINVNNQAPIFQPGSFYNVTNVTENAPAGPIWTVSAIDKDSPSVTYSLSGRWTTAPTAYFTVDPSTGVISTTRPLDREEQPVYRFNALATDGELIRYAQIFVWPVDLNDNRPTWNFTSLHGYLYDNSPVGTNFMRISVIDADITGTIVYALLPVPNNTDTSEYVTVSGTGEVVTTAALGPADKEKLPPKAPRGIFTFLVTATDGVGTPITGTASVTITDVNDNAPVFDRTTYSIDIPESTEINDNVFTAAATDVDEIDFGRLRYTLPDNPPYFNITNIPTINGGAVLLAKALDYDDASVPRSFSFRIVVIDSAPPPFSATCTLSINVIDVNDNTPVITFNPSSSVTKEEGPRSMGVLVSFTATDADPTDRVLIFSILSESDPYGNLEITGVTGTSGTINVRLALDREVWNPASTADAVHMYVLLASDQRGRTGTATLTVTITDINDTPPTLALPNTVMIMEGSAVGTFATPSGLTAVDRDKDINGGPFTYTQDMAAGNNWTGRFALQLTGSAFNIQAAKVLDRETDGKIFLLSVLITDRGGLTGTGTVTVIVGDADDNRMVSNGHKQVYVYIYEGNEDYFKDSRGDTAYSQFVVTVTVLPDDAVVNSGSMVIDNMDAETFVQRLAIPRACMNLHIKLHFVTLQRSASVLLFYTGVVNVNGAPSSAETDFLALELINGRPKVSINLGAGTSEGGLHASTTAPALNDGKWHRIDIFVRNRVVVLKVDRCQNASTGLDGNPAPPDLSSCQSFWTVSGSMSKLNVGSFPVFLGGRYNIRSASQYPNSLARTGFIGEIARFRTRSTYGTLLIVTGSDPYRPEHMELGISESRLVYRHNLGDYVFRSLTLPNANVSDGAWHWVQIIRRLADVEIIMDKGEFYNYAYMLGNYTSVYNNVILGNLAAVGAVVSFEVAFLIWYCCFAAGKSEPLLIDAPFENVVDYNEEGGGQEDKLNFDMAQLRVMVTDTTIVQEKTTNLQSSRTDFMSLLQGRLAMANAGPEPSPFDGVLDYEYEGRGAKADDLDSIVSGDDNATQNFDFLQSWGPKFERVTNIYTTLPDNADDLQSVSEVAGPSSAARSGYTVTTTTTTTKQL</sequence>
<dbReference type="Pfam" id="PF00028">
    <property type="entry name" value="Cadherin"/>
    <property type="match status" value="4"/>
</dbReference>
<keyword evidence="6" id="KW-1133">Transmembrane helix</keyword>
<feature type="region of interest" description="Disordered" evidence="12">
    <location>
        <begin position="147"/>
        <end position="177"/>
    </location>
</feature>
<feature type="domain" description="Laminin G" evidence="14">
    <location>
        <begin position="1547"/>
        <end position="1766"/>
    </location>
</feature>
<evidence type="ECO:0000256" key="8">
    <source>
        <dbReference type="PROSITE-ProRule" id="PRU00043"/>
    </source>
</evidence>
<dbReference type="Proteomes" id="UP000095280">
    <property type="component" value="Unplaced"/>
</dbReference>
<dbReference type="SMART" id="SM00282">
    <property type="entry name" value="LamG"/>
    <property type="match status" value="1"/>
</dbReference>
<evidence type="ECO:0000313" key="17">
    <source>
        <dbReference type="WBParaSite" id="maker-uti_cns_0047326-snap-gene-0.14-mRNA-1"/>
    </source>
</evidence>
<dbReference type="GO" id="GO:0016477">
    <property type="term" value="P:cell migration"/>
    <property type="evidence" value="ECO:0007669"/>
    <property type="project" value="TreeGrafter"/>
</dbReference>
<feature type="domain" description="Cadherin" evidence="15">
    <location>
        <begin position="546"/>
        <end position="649"/>
    </location>
</feature>
<dbReference type="Pfam" id="PF02210">
    <property type="entry name" value="Laminin_G_2"/>
    <property type="match status" value="2"/>
</dbReference>
<feature type="domain" description="Cadherin" evidence="15">
    <location>
        <begin position="849"/>
        <end position="948"/>
    </location>
</feature>
<feature type="domain" description="Cadherin" evidence="15">
    <location>
        <begin position="1388"/>
        <end position="1506"/>
    </location>
</feature>
<keyword evidence="16" id="KW-1185">Reference proteome</keyword>
<evidence type="ECO:0000259" key="15">
    <source>
        <dbReference type="PROSITE" id="PS50268"/>
    </source>
</evidence>
<evidence type="ECO:0000256" key="12">
    <source>
        <dbReference type="SAM" id="MobiDB-lite"/>
    </source>
</evidence>
<feature type="domain" description="Cadherin" evidence="15">
    <location>
        <begin position="1275"/>
        <end position="1388"/>
    </location>
</feature>
<dbReference type="Pfam" id="PF01049">
    <property type="entry name" value="CADH_Y-type_LIR"/>
    <property type="match status" value="1"/>
</dbReference>
<dbReference type="PANTHER" id="PTHR24027:SF422">
    <property type="entry name" value="CADHERIN DOMAIN-CONTAINING PROTEIN"/>
    <property type="match status" value="1"/>
</dbReference>
<dbReference type="PROSITE" id="PS00232">
    <property type="entry name" value="CADHERIN_1"/>
    <property type="match status" value="3"/>
</dbReference>
<dbReference type="PROSITE" id="PS50025">
    <property type="entry name" value="LAM_G_DOMAIN"/>
    <property type="match status" value="1"/>
</dbReference>
<feature type="domain" description="Cadherin" evidence="15">
    <location>
        <begin position="1062"/>
        <end position="1164"/>
    </location>
</feature>
<dbReference type="PANTHER" id="PTHR24027">
    <property type="entry name" value="CADHERIN-23"/>
    <property type="match status" value="1"/>
</dbReference>
<dbReference type="Gene3D" id="2.60.40.60">
    <property type="entry name" value="Cadherins"/>
    <property type="match status" value="9"/>
</dbReference>
<dbReference type="GO" id="GO:0044331">
    <property type="term" value="P:cell-cell adhesion mediated by cadherin"/>
    <property type="evidence" value="ECO:0007669"/>
    <property type="project" value="TreeGrafter"/>
</dbReference>
<keyword evidence="5 8" id="KW-0106">Calcium</keyword>
<keyword evidence="4" id="KW-0677">Repeat</keyword>
<evidence type="ECO:0000256" key="6">
    <source>
        <dbReference type="ARBA" id="ARBA00022989"/>
    </source>
</evidence>
<evidence type="ECO:0000313" key="16">
    <source>
        <dbReference type="Proteomes" id="UP000095280"/>
    </source>
</evidence>
<evidence type="ECO:0000256" key="13">
    <source>
        <dbReference type="SAM" id="SignalP"/>
    </source>
</evidence>
<feature type="domain" description="Cadherin" evidence="15">
    <location>
        <begin position="426"/>
        <end position="534"/>
    </location>
</feature>
<protein>
    <submittedName>
        <fullName evidence="17">LAM_G_DOMAIN domain-containing protein</fullName>
    </submittedName>
</protein>
<evidence type="ECO:0000256" key="1">
    <source>
        <dbReference type="ARBA" id="ARBA00004167"/>
    </source>
</evidence>
<evidence type="ECO:0000256" key="3">
    <source>
        <dbReference type="ARBA" id="ARBA00022729"/>
    </source>
</evidence>
<evidence type="ECO:0000256" key="2">
    <source>
        <dbReference type="ARBA" id="ARBA00022692"/>
    </source>
</evidence>
<evidence type="ECO:0000259" key="14">
    <source>
        <dbReference type="PROSITE" id="PS50025"/>
    </source>
</evidence>
<dbReference type="InterPro" id="IPR001791">
    <property type="entry name" value="Laminin_G"/>
</dbReference>
<evidence type="ECO:0000256" key="4">
    <source>
        <dbReference type="ARBA" id="ARBA00022737"/>
    </source>
</evidence>
<reference evidence="17" key="1">
    <citation type="submission" date="2016-11" db="UniProtKB">
        <authorList>
            <consortium name="WormBaseParasite"/>
        </authorList>
    </citation>
    <scope>IDENTIFICATION</scope>
</reference>
<name>A0A1I8JED7_9PLAT</name>
<proteinExistence type="predicted"/>
<feature type="domain" description="Cadherin" evidence="15">
    <location>
        <begin position="959"/>
        <end position="1051"/>
    </location>
</feature>
<dbReference type="InterPro" id="IPR013320">
    <property type="entry name" value="ConA-like_dom_sf"/>
</dbReference>
<comment type="subcellular location">
    <subcellularLocation>
        <location evidence="10">Cell membrane</location>
        <topology evidence="10">Single-pass type I membrane protein</topology>
    </subcellularLocation>
    <subcellularLocation>
        <location evidence="1">Membrane</location>
        <topology evidence="1">Single-pass membrane protein</topology>
    </subcellularLocation>
</comment>
<comment type="caution">
    <text evidence="9">Lacks conserved residue(s) required for the propagation of feature annotation.</text>
</comment>
<dbReference type="InterPro" id="IPR002126">
    <property type="entry name" value="Cadherin-like_dom"/>
</dbReference>
<keyword evidence="7" id="KW-0472">Membrane</keyword>
<evidence type="ECO:0000256" key="9">
    <source>
        <dbReference type="PROSITE-ProRule" id="PRU00122"/>
    </source>
</evidence>
<feature type="region of interest" description="Disordered" evidence="12">
    <location>
        <begin position="2001"/>
        <end position="2024"/>
    </location>
</feature>
<dbReference type="GO" id="GO:0007043">
    <property type="term" value="P:cell-cell junction assembly"/>
    <property type="evidence" value="ECO:0007669"/>
    <property type="project" value="TreeGrafter"/>
</dbReference>
<dbReference type="Gene3D" id="4.10.900.10">
    <property type="entry name" value="TCF3-CBD (Catenin binding domain)"/>
    <property type="match status" value="1"/>
</dbReference>
<dbReference type="PRINTS" id="PR00205">
    <property type="entry name" value="CADHERIN"/>
</dbReference>
<keyword evidence="2 10" id="KW-0812">Transmembrane</keyword>
<evidence type="ECO:0000256" key="11">
    <source>
        <dbReference type="RuleBase" id="RU004357"/>
    </source>
</evidence>
<dbReference type="GO" id="GO:0005509">
    <property type="term" value="F:calcium ion binding"/>
    <property type="evidence" value="ECO:0007669"/>
    <property type="project" value="UniProtKB-UniRule"/>
</dbReference>
<evidence type="ECO:0000256" key="7">
    <source>
        <dbReference type="ARBA" id="ARBA00023136"/>
    </source>
</evidence>
<dbReference type="SUPFAM" id="SSF49899">
    <property type="entry name" value="Concanavalin A-like lectins/glucanases"/>
    <property type="match status" value="2"/>
</dbReference>
<dbReference type="InterPro" id="IPR020894">
    <property type="entry name" value="Cadherin_CS"/>
</dbReference>
<dbReference type="InterPro" id="IPR000233">
    <property type="entry name" value="Cadherin_Y-type_LIR"/>
</dbReference>